<dbReference type="GO" id="GO:0006950">
    <property type="term" value="P:response to stress"/>
    <property type="evidence" value="ECO:0007669"/>
    <property type="project" value="UniProtKB-ARBA"/>
</dbReference>
<dbReference type="InterPro" id="IPR017937">
    <property type="entry name" value="Thioredoxin_CS"/>
</dbReference>
<evidence type="ECO:0000313" key="5">
    <source>
        <dbReference type="Proteomes" id="UP000240978"/>
    </source>
</evidence>
<keyword evidence="2" id="KW-0732">Signal</keyword>
<protein>
    <submittedName>
        <fullName evidence="4">Thiol-disulfide isomerase/thioredoxin</fullName>
    </submittedName>
</protein>
<comment type="caution">
    <text evidence="4">The sequence shown here is derived from an EMBL/GenBank/DDBJ whole genome shotgun (WGS) entry which is preliminary data.</text>
</comment>
<dbReference type="AlphaFoldDB" id="A0A2P8FVV9"/>
<keyword evidence="4" id="KW-0413">Isomerase</keyword>
<dbReference type="InterPro" id="IPR050553">
    <property type="entry name" value="Thioredoxin_ResA/DsbE_sf"/>
</dbReference>
<dbReference type="InterPro" id="IPR011990">
    <property type="entry name" value="TPR-like_helical_dom_sf"/>
</dbReference>
<dbReference type="GO" id="GO:0016491">
    <property type="term" value="F:oxidoreductase activity"/>
    <property type="evidence" value="ECO:0007669"/>
    <property type="project" value="InterPro"/>
</dbReference>
<reference evidence="4 5" key="1">
    <citation type="submission" date="2018-03" db="EMBL/GenBank/DDBJ databases">
        <title>Genomic Encyclopedia of Archaeal and Bacterial Type Strains, Phase II (KMG-II): from individual species to whole genera.</title>
        <authorList>
            <person name="Goeker M."/>
        </authorList>
    </citation>
    <scope>NUCLEOTIDE SEQUENCE [LARGE SCALE GENOMIC DNA]</scope>
    <source>
        <strain evidence="4 5">DSM 18107</strain>
    </source>
</reference>
<dbReference type="Proteomes" id="UP000240978">
    <property type="component" value="Unassembled WGS sequence"/>
</dbReference>
<gene>
    <name evidence="4" type="ORF">CLV42_11256</name>
</gene>
<dbReference type="SUPFAM" id="SSF48452">
    <property type="entry name" value="TPR-like"/>
    <property type="match status" value="1"/>
</dbReference>
<keyword evidence="1" id="KW-0676">Redox-active center</keyword>
<accession>A0A2P8FVV9</accession>
<dbReference type="PROSITE" id="PS00194">
    <property type="entry name" value="THIOREDOXIN_1"/>
    <property type="match status" value="1"/>
</dbReference>
<dbReference type="InterPro" id="IPR000866">
    <property type="entry name" value="AhpC/TSA"/>
</dbReference>
<dbReference type="GO" id="GO:0016853">
    <property type="term" value="F:isomerase activity"/>
    <property type="evidence" value="ECO:0007669"/>
    <property type="project" value="UniProtKB-KW"/>
</dbReference>
<dbReference type="Gene3D" id="1.25.40.10">
    <property type="entry name" value="Tetratricopeptide repeat domain"/>
    <property type="match status" value="1"/>
</dbReference>
<dbReference type="PANTHER" id="PTHR42852">
    <property type="entry name" value="THIOL:DISULFIDE INTERCHANGE PROTEIN DSBE"/>
    <property type="match status" value="1"/>
</dbReference>
<dbReference type="RefSeq" id="WP_106604477.1">
    <property type="nucleotide sequence ID" value="NZ_PYGK01000012.1"/>
</dbReference>
<dbReference type="EMBL" id="PYGK01000012">
    <property type="protein sequence ID" value="PSL25851.1"/>
    <property type="molecule type" value="Genomic_DNA"/>
</dbReference>
<feature type="chain" id="PRO_5015186533" evidence="2">
    <location>
        <begin position="23"/>
        <end position="447"/>
    </location>
</feature>
<sequence length="447" mass="49665">MQLTYRLLFTGALSLSAVLATAQEKNAMTTEKDYQEAIRAAYKNNNSNAVDSLVEVAIARFPKGAFARNDFYNKQVNIQLPSAEKLKAYNKWIKAFPEPKDSADIVYDYARSGISWAYAEENNPKQNQLWIKRIKSQEYRAIVEVLDGSRFLGHKDTVTAEKLIRAGVADAEKSYPVSKNPMAKNDYYHALNALSSLLYKRGKYAEALQYATMIYNSGNKNNADVKKNYALLLAANNKPDSALALLSELISSGQADSEARAKLPAIYAAAKGSDAGYTAFAAELEAAMRKHIQEQVKKDILSETAPVFTLKDLDGNTVSTADLKGKILVLDFWATWCGPCKRSFPAMQKTVNKYKNDPNVKFLFIDTWERVPDPSTGVRKFIQDNHYTFQVLLDDKSTGVVSQFNVRGIPAKFIIDGAGNTRFKLTGFSGGDDAAVEELSAMIEMIR</sequence>
<dbReference type="PANTHER" id="PTHR42852:SF17">
    <property type="entry name" value="THIOREDOXIN-LIKE PROTEIN HI_1115"/>
    <property type="match status" value="1"/>
</dbReference>
<name>A0A2P8FVV9_9BACT</name>
<evidence type="ECO:0000259" key="3">
    <source>
        <dbReference type="PROSITE" id="PS51352"/>
    </source>
</evidence>
<dbReference type="InterPro" id="IPR036249">
    <property type="entry name" value="Thioredoxin-like_sf"/>
</dbReference>
<dbReference type="CDD" id="cd02966">
    <property type="entry name" value="TlpA_like_family"/>
    <property type="match status" value="1"/>
</dbReference>
<keyword evidence="5" id="KW-1185">Reference proteome</keyword>
<feature type="domain" description="Thioredoxin" evidence="3">
    <location>
        <begin position="299"/>
        <end position="447"/>
    </location>
</feature>
<dbReference type="GO" id="GO:0016209">
    <property type="term" value="F:antioxidant activity"/>
    <property type="evidence" value="ECO:0007669"/>
    <property type="project" value="InterPro"/>
</dbReference>
<evidence type="ECO:0000256" key="1">
    <source>
        <dbReference type="ARBA" id="ARBA00023284"/>
    </source>
</evidence>
<organism evidence="4 5">
    <name type="scientific">Chitinophaga ginsengisoli</name>
    <dbReference type="NCBI Taxonomy" id="363837"/>
    <lineage>
        <taxon>Bacteria</taxon>
        <taxon>Pseudomonadati</taxon>
        <taxon>Bacteroidota</taxon>
        <taxon>Chitinophagia</taxon>
        <taxon>Chitinophagales</taxon>
        <taxon>Chitinophagaceae</taxon>
        <taxon>Chitinophaga</taxon>
    </lineage>
</organism>
<evidence type="ECO:0000256" key="2">
    <source>
        <dbReference type="SAM" id="SignalP"/>
    </source>
</evidence>
<proteinExistence type="predicted"/>
<feature type="signal peptide" evidence="2">
    <location>
        <begin position="1"/>
        <end position="22"/>
    </location>
</feature>
<dbReference type="OrthoDB" id="634996at2"/>
<dbReference type="PROSITE" id="PS51352">
    <property type="entry name" value="THIOREDOXIN_2"/>
    <property type="match status" value="1"/>
</dbReference>
<dbReference type="SUPFAM" id="SSF52833">
    <property type="entry name" value="Thioredoxin-like"/>
    <property type="match status" value="1"/>
</dbReference>
<dbReference type="Pfam" id="PF00578">
    <property type="entry name" value="AhpC-TSA"/>
    <property type="match status" value="1"/>
</dbReference>
<dbReference type="Gene3D" id="3.40.30.10">
    <property type="entry name" value="Glutaredoxin"/>
    <property type="match status" value="1"/>
</dbReference>
<dbReference type="InterPro" id="IPR013766">
    <property type="entry name" value="Thioredoxin_domain"/>
</dbReference>
<evidence type="ECO:0000313" key="4">
    <source>
        <dbReference type="EMBL" id="PSL25851.1"/>
    </source>
</evidence>